<name>A0A4Y3HZ35_9VIBR</name>
<dbReference type="RefSeq" id="WP_141346735.1">
    <property type="nucleotide sequence ID" value="NZ_BJLF01000017.1"/>
</dbReference>
<evidence type="ECO:0008006" key="4">
    <source>
        <dbReference type="Google" id="ProtNLM"/>
    </source>
</evidence>
<keyword evidence="1" id="KW-0812">Transmembrane</keyword>
<dbReference type="Pfam" id="PF07963">
    <property type="entry name" value="N_methyl"/>
    <property type="match status" value="1"/>
</dbReference>
<dbReference type="OrthoDB" id="5902365at2"/>
<dbReference type="NCBIfam" id="TIGR02532">
    <property type="entry name" value="IV_pilin_GFxxxE"/>
    <property type="match status" value="1"/>
</dbReference>
<dbReference type="SUPFAM" id="SSF54523">
    <property type="entry name" value="Pili subunits"/>
    <property type="match status" value="1"/>
</dbReference>
<reference evidence="2 3" key="1">
    <citation type="submission" date="2019-06" db="EMBL/GenBank/DDBJ databases">
        <title>Whole genome shotgun sequence of Vibrio inusitatus NBRC 102082.</title>
        <authorList>
            <person name="Hosoyama A."/>
            <person name="Uohara A."/>
            <person name="Ohji S."/>
            <person name="Ichikawa N."/>
        </authorList>
    </citation>
    <scope>NUCLEOTIDE SEQUENCE [LARGE SCALE GENOMIC DNA]</scope>
    <source>
        <strain evidence="2 3">NBRC 102082</strain>
    </source>
</reference>
<proteinExistence type="predicted"/>
<dbReference type="Proteomes" id="UP000318717">
    <property type="component" value="Unassembled WGS sequence"/>
</dbReference>
<evidence type="ECO:0000313" key="2">
    <source>
        <dbReference type="EMBL" id="GEA52288.1"/>
    </source>
</evidence>
<accession>A0A4Y3HZ35</accession>
<dbReference type="PROSITE" id="PS00409">
    <property type="entry name" value="PROKAR_NTER_METHYL"/>
    <property type="match status" value="1"/>
</dbReference>
<dbReference type="EMBL" id="BJLF01000017">
    <property type="protein sequence ID" value="GEA52288.1"/>
    <property type="molecule type" value="Genomic_DNA"/>
</dbReference>
<dbReference type="AlphaFoldDB" id="A0A4Y3HZ35"/>
<keyword evidence="1" id="KW-1133">Transmembrane helix</keyword>
<evidence type="ECO:0000313" key="3">
    <source>
        <dbReference type="Proteomes" id="UP000318717"/>
    </source>
</evidence>
<keyword evidence="1" id="KW-0472">Membrane</keyword>
<keyword evidence="3" id="KW-1185">Reference proteome</keyword>
<feature type="transmembrane region" description="Helical" evidence="1">
    <location>
        <begin position="6"/>
        <end position="28"/>
    </location>
</feature>
<sequence>MSSNSGFTLIELVTVIVILGILAITAAPRFVNFSSDARISVMESLKGSVISATDMVHAQAVIDGEDGKEGTVTIGNTPIDLTYGYPTNDSIYLALDTSDDVLIFETSDTASYWYHSDAPSSQRCRVTYNANAVNSPDKRPVITIVTEPSTNLDGC</sequence>
<evidence type="ECO:0000256" key="1">
    <source>
        <dbReference type="SAM" id="Phobius"/>
    </source>
</evidence>
<organism evidence="2 3">
    <name type="scientific">Vibrio inusitatus NBRC 102082</name>
    <dbReference type="NCBI Taxonomy" id="1219070"/>
    <lineage>
        <taxon>Bacteria</taxon>
        <taxon>Pseudomonadati</taxon>
        <taxon>Pseudomonadota</taxon>
        <taxon>Gammaproteobacteria</taxon>
        <taxon>Vibrionales</taxon>
        <taxon>Vibrionaceae</taxon>
        <taxon>Vibrio</taxon>
    </lineage>
</organism>
<dbReference type="InterPro" id="IPR045584">
    <property type="entry name" value="Pilin-like"/>
</dbReference>
<protein>
    <recommendedName>
        <fullName evidence="4">MSHA pilin protein MshA</fullName>
    </recommendedName>
</protein>
<dbReference type="InterPro" id="IPR012902">
    <property type="entry name" value="N_methyl_site"/>
</dbReference>
<gene>
    <name evidence="2" type="ORF">VIN01S_30920</name>
</gene>
<dbReference type="Gene3D" id="3.30.700.10">
    <property type="entry name" value="Glycoprotein, Type 4 Pilin"/>
    <property type="match status" value="1"/>
</dbReference>
<comment type="caution">
    <text evidence="2">The sequence shown here is derived from an EMBL/GenBank/DDBJ whole genome shotgun (WGS) entry which is preliminary data.</text>
</comment>